<dbReference type="AlphaFoldDB" id="A0A1N6DE37"/>
<dbReference type="Pfam" id="PF04542">
    <property type="entry name" value="Sigma70_r2"/>
    <property type="match status" value="1"/>
</dbReference>
<dbReference type="Gene3D" id="1.10.1740.10">
    <property type="match status" value="1"/>
</dbReference>
<evidence type="ECO:0000256" key="5">
    <source>
        <dbReference type="ARBA" id="ARBA00023163"/>
    </source>
</evidence>
<sequence length="200" mass="23263">MPVQKVSHEMDLLDKVSRGDEKAFGEIFHLYRNKVYTIAYRLTVAAPVAEEILLDVFLQVWLKREELKEVKHFKAWLFTITRNRTFSMLKQMAAQKMAIPIPEDGDDLLLHATEHPGEHLQEKEYRQILRQAVTKLSPQQKKVYTLIKEQGLKREEAANALNIAPETVKRHLSEAMHFIRVYCLARLGMLAALFLLKELL</sequence>
<keyword evidence="5" id="KW-0804">Transcription</keyword>
<dbReference type="Pfam" id="PF08281">
    <property type="entry name" value="Sigma70_r4_2"/>
    <property type="match status" value="1"/>
</dbReference>
<dbReference type="SUPFAM" id="SSF88659">
    <property type="entry name" value="Sigma3 and sigma4 domains of RNA polymerase sigma factors"/>
    <property type="match status" value="1"/>
</dbReference>
<dbReference type="STRING" id="536979.SAMN04488055_0656"/>
<keyword evidence="3" id="KW-0731">Sigma factor</keyword>
<accession>A0A1N6DE37</accession>
<proteinExistence type="inferred from homology"/>
<organism evidence="8 9">
    <name type="scientific">Chitinophaga niabensis</name>
    <dbReference type="NCBI Taxonomy" id="536979"/>
    <lineage>
        <taxon>Bacteria</taxon>
        <taxon>Pseudomonadati</taxon>
        <taxon>Bacteroidota</taxon>
        <taxon>Chitinophagia</taxon>
        <taxon>Chitinophagales</taxon>
        <taxon>Chitinophagaceae</taxon>
        <taxon>Chitinophaga</taxon>
    </lineage>
</organism>
<dbReference type="GO" id="GO:0003677">
    <property type="term" value="F:DNA binding"/>
    <property type="evidence" value="ECO:0007669"/>
    <property type="project" value="UniProtKB-KW"/>
</dbReference>
<dbReference type="InterPro" id="IPR013324">
    <property type="entry name" value="RNA_pol_sigma_r3/r4-like"/>
</dbReference>
<dbReference type="PANTHER" id="PTHR43133">
    <property type="entry name" value="RNA POLYMERASE ECF-TYPE SIGMA FACTO"/>
    <property type="match status" value="1"/>
</dbReference>
<dbReference type="InterPro" id="IPR039425">
    <property type="entry name" value="RNA_pol_sigma-70-like"/>
</dbReference>
<dbReference type="OrthoDB" id="799938at2"/>
<evidence type="ECO:0000313" key="8">
    <source>
        <dbReference type="EMBL" id="SIN69045.1"/>
    </source>
</evidence>
<evidence type="ECO:0000259" key="6">
    <source>
        <dbReference type="Pfam" id="PF04542"/>
    </source>
</evidence>
<dbReference type="InterPro" id="IPR036388">
    <property type="entry name" value="WH-like_DNA-bd_sf"/>
</dbReference>
<dbReference type="InterPro" id="IPR007627">
    <property type="entry name" value="RNA_pol_sigma70_r2"/>
</dbReference>
<dbReference type="NCBIfam" id="TIGR02937">
    <property type="entry name" value="sigma70-ECF"/>
    <property type="match status" value="1"/>
</dbReference>
<reference evidence="8 9" key="1">
    <citation type="submission" date="2016-11" db="EMBL/GenBank/DDBJ databases">
        <authorList>
            <person name="Jaros S."/>
            <person name="Januszkiewicz K."/>
            <person name="Wedrychowicz H."/>
        </authorList>
    </citation>
    <scope>NUCLEOTIDE SEQUENCE [LARGE SCALE GENOMIC DNA]</scope>
    <source>
        <strain evidence="8 9">DSM 24787</strain>
    </source>
</reference>
<dbReference type="SUPFAM" id="SSF88946">
    <property type="entry name" value="Sigma2 domain of RNA polymerase sigma factors"/>
    <property type="match status" value="1"/>
</dbReference>
<gene>
    <name evidence="8" type="ORF">SAMN04488055_0656</name>
</gene>
<dbReference type="Gene3D" id="1.10.10.10">
    <property type="entry name" value="Winged helix-like DNA-binding domain superfamily/Winged helix DNA-binding domain"/>
    <property type="match status" value="1"/>
</dbReference>
<protein>
    <submittedName>
        <fullName evidence="8">RNA polymerase sigma-70 factor, ECF subfamily</fullName>
    </submittedName>
</protein>
<keyword evidence="2" id="KW-0805">Transcription regulation</keyword>
<dbReference type="InterPro" id="IPR013325">
    <property type="entry name" value="RNA_pol_sigma_r2"/>
</dbReference>
<evidence type="ECO:0000313" key="9">
    <source>
        <dbReference type="Proteomes" id="UP000185003"/>
    </source>
</evidence>
<name>A0A1N6DE37_9BACT</name>
<dbReference type="RefSeq" id="WP_074237810.1">
    <property type="nucleotide sequence ID" value="NZ_FSRA01000001.1"/>
</dbReference>
<feature type="domain" description="RNA polymerase sigma-70 region 2" evidence="6">
    <location>
        <begin position="28"/>
        <end position="90"/>
    </location>
</feature>
<evidence type="ECO:0000256" key="3">
    <source>
        <dbReference type="ARBA" id="ARBA00023082"/>
    </source>
</evidence>
<keyword evidence="4" id="KW-0238">DNA-binding</keyword>
<evidence type="ECO:0000256" key="4">
    <source>
        <dbReference type="ARBA" id="ARBA00023125"/>
    </source>
</evidence>
<dbReference type="PANTHER" id="PTHR43133:SF8">
    <property type="entry name" value="RNA POLYMERASE SIGMA FACTOR HI_1459-RELATED"/>
    <property type="match status" value="1"/>
</dbReference>
<dbReference type="GO" id="GO:0006352">
    <property type="term" value="P:DNA-templated transcription initiation"/>
    <property type="evidence" value="ECO:0007669"/>
    <property type="project" value="InterPro"/>
</dbReference>
<comment type="similarity">
    <text evidence="1">Belongs to the sigma-70 factor family. ECF subfamily.</text>
</comment>
<dbReference type="InterPro" id="IPR013249">
    <property type="entry name" value="RNA_pol_sigma70_r4_t2"/>
</dbReference>
<feature type="domain" description="RNA polymerase sigma factor 70 region 4 type 2" evidence="7">
    <location>
        <begin position="127"/>
        <end position="176"/>
    </location>
</feature>
<dbReference type="EMBL" id="FSRA01000001">
    <property type="protein sequence ID" value="SIN69045.1"/>
    <property type="molecule type" value="Genomic_DNA"/>
</dbReference>
<keyword evidence="9" id="KW-1185">Reference proteome</keyword>
<dbReference type="Proteomes" id="UP000185003">
    <property type="component" value="Unassembled WGS sequence"/>
</dbReference>
<dbReference type="GO" id="GO:0016987">
    <property type="term" value="F:sigma factor activity"/>
    <property type="evidence" value="ECO:0007669"/>
    <property type="project" value="UniProtKB-KW"/>
</dbReference>
<evidence type="ECO:0000256" key="1">
    <source>
        <dbReference type="ARBA" id="ARBA00010641"/>
    </source>
</evidence>
<evidence type="ECO:0000259" key="7">
    <source>
        <dbReference type="Pfam" id="PF08281"/>
    </source>
</evidence>
<evidence type="ECO:0000256" key="2">
    <source>
        <dbReference type="ARBA" id="ARBA00023015"/>
    </source>
</evidence>
<dbReference type="InterPro" id="IPR014284">
    <property type="entry name" value="RNA_pol_sigma-70_dom"/>
</dbReference>